<comment type="similarity">
    <text evidence="2">Belongs to the PRP18 family.</text>
</comment>
<dbReference type="PANTHER" id="PTHR13007">
    <property type="entry name" value="PRE-MRNA SPLICING FACTOR-RELATED"/>
    <property type="match status" value="1"/>
</dbReference>
<dbReference type="GO" id="GO:0005682">
    <property type="term" value="C:U5 snRNP"/>
    <property type="evidence" value="ECO:0007669"/>
    <property type="project" value="TreeGrafter"/>
</dbReference>
<keyword evidence="5" id="KW-0747">Spliceosome</keyword>
<dbReference type="InParanoid" id="H2ZK04"/>
<dbReference type="STRING" id="51511.ENSCSAVP00000017920"/>
<reference evidence="10" key="3">
    <citation type="submission" date="2025-09" db="UniProtKB">
        <authorList>
            <consortium name="Ensembl"/>
        </authorList>
    </citation>
    <scope>IDENTIFICATION</scope>
</reference>
<evidence type="ECO:0000256" key="1">
    <source>
        <dbReference type="ARBA" id="ARBA00004324"/>
    </source>
</evidence>
<keyword evidence="6" id="KW-0508">mRNA splicing</keyword>
<evidence type="ECO:0000256" key="4">
    <source>
        <dbReference type="ARBA" id="ARBA00022664"/>
    </source>
</evidence>
<sequence>AAIMKAETDRKRKVIENKNVMNPQKKYFKRGDLERKEREEYEEKHNIKKVEPEATTSNENKVEIATAGLDKNKLPMTLSRQEVVRRLRDRSEPIRLFGESDYEAFQRLRKLEIMAPDINKGLRNDFKVALDQLEQENIDELIKQQTGDDPGKIVTMEPVEEEVTLESLQKMSKNLGRGKDNDDCDVILKTMKFLLRCWAKELNEIPEEQKKGRWKTQSAIHRQTQTYLNPLFTQLKNKTVATDILEYLAGIIRHVLVRDYVKASAIYLQMAIGNAPWPIGVTMVGIHARTGREKIFSQQIAHVLNDETQRKFIQGLKRIMTACQRIFPTDPSKSLEYNATKS</sequence>
<dbReference type="FunFam" id="1.20.940.10:FF:000002">
    <property type="entry name" value="Pre-mRNA processing factor 18"/>
    <property type="match status" value="1"/>
</dbReference>
<dbReference type="HOGENOM" id="CLU_039675_0_1_1"/>
<dbReference type="FunCoup" id="H2ZK04">
    <property type="interactions" value="581"/>
</dbReference>
<evidence type="ECO:0000256" key="2">
    <source>
        <dbReference type="ARBA" id="ARBA00008137"/>
    </source>
</evidence>
<reference evidence="11" key="1">
    <citation type="submission" date="2003-08" db="EMBL/GenBank/DDBJ databases">
        <authorList>
            <person name="Birren B."/>
            <person name="Nusbaum C."/>
            <person name="Abebe A."/>
            <person name="Abouelleil A."/>
            <person name="Adekoya E."/>
            <person name="Ait-zahra M."/>
            <person name="Allen N."/>
            <person name="Allen T."/>
            <person name="An P."/>
            <person name="Anderson M."/>
            <person name="Anderson S."/>
            <person name="Arachchi H."/>
            <person name="Armbruster J."/>
            <person name="Bachantsang P."/>
            <person name="Baldwin J."/>
            <person name="Barry A."/>
            <person name="Bayul T."/>
            <person name="Blitshsteyn B."/>
            <person name="Bloom T."/>
            <person name="Blye J."/>
            <person name="Boguslavskiy L."/>
            <person name="Borowsky M."/>
            <person name="Boukhgalter B."/>
            <person name="Brunache A."/>
            <person name="Butler J."/>
            <person name="Calixte N."/>
            <person name="Calvo S."/>
            <person name="Camarata J."/>
            <person name="Campo K."/>
            <person name="Chang J."/>
            <person name="Cheshatsang Y."/>
            <person name="Citroen M."/>
            <person name="Collymore A."/>
            <person name="Considine T."/>
            <person name="Cook A."/>
            <person name="Cooke P."/>
            <person name="Corum B."/>
            <person name="Cuomo C."/>
            <person name="David R."/>
            <person name="Dawoe T."/>
            <person name="Degray S."/>
            <person name="Dodge S."/>
            <person name="Dooley K."/>
            <person name="Dorje P."/>
            <person name="Dorjee K."/>
            <person name="Dorris L."/>
            <person name="Duffey N."/>
            <person name="Dupes A."/>
            <person name="Elkins T."/>
            <person name="Engels R."/>
            <person name="Erickson J."/>
            <person name="Farina A."/>
            <person name="Faro S."/>
            <person name="Ferreira P."/>
            <person name="Fischer H."/>
            <person name="Fitzgerald M."/>
            <person name="Foley K."/>
            <person name="Gage D."/>
            <person name="Galagan J."/>
            <person name="Gearin G."/>
            <person name="Gnerre S."/>
            <person name="Gnirke A."/>
            <person name="Goyette A."/>
            <person name="Graham J."/>
            <person name="Grandbois E."/>
            <person name="Gyaltsen K."/>
            <person name="Hafez N."/>
            <person name="Hagopian D."/>
            <person name="Hagos B."/>
            <person name="Hall J."/>
            <person name="Hatcher B."/>
            <person name="Heller A."/>
            <person name="Higgins H."/>
            <person name="Honan T."/>
            <person name="Horn A."/>
            <person name="Houde N."/>
            <person name="Hughes L."/>
            <person name="Hulme W."/>
            <person name="Husby E."/>
            <person name="Iliev I."/>
            <person name="Jaffe D."/>
            <person name="Jones C."/>
            <person name="Kamal M."/>
            <person name="Kamat A."/>
            <person name="Kamvysselis M."/>
            <person name="Karlsson E."/>
            <person name="Kells C."/>
            <person name="Kieu A."/>
            <person name="Kisner P."/>
            <person name="Kodira C."/>
            <person name="Kulbokas E."/>
            <person name="Labutti K."/>
            <person name="Lama D."/>
            <person name="Landers T."/>
            <person name="Leger J."/>
            <person name="Levine S."/>
            <person name="Lewis D."/>
            <person name="Lewis T."/>
            <person name="Lindblad-toh K."/>
            <person name="Liu X."/>
            <person name="Lokyitsang T."/>
            <person name="Lokyitsang Y."/>
            <person name="Lucien O."/>
            <person name="Lui A."/>
            <person name="Ma L.J."/>
            <person name="Mabbitt R."/>
            <person name="Macdonald J."/>
            <person name="Maclean C."/>
            <person name="Major J."/>
            <person name="Manning J."/>
            <person name="Marabella R."/>
            <person name="Maru K."/>
            <person name="Matthews C."/>
            <person name="Mauceli E."/>
            <person name="Mccarthy M."/>
            <person name="Mcdonough S."/>
            <person name="Mcghee T."/>
            <person name="Meldrim J."/>
            <person name="Meneus L."/>
            <person name="Mesirov J."/>
            <person name="Mihalev A."/>
            <person name="Mihova T."/>
            <person name="Mikkelsen T."/>
            <person name="Mlenga V."/>
            <person name="Moru K."/>
            <person name="Mozes J."/>
            <person name="Mulrain L."/>
            <person name="Munson G."/>
            <person name="Naylor J."/>
            <person name="Newes C."/>
            <person name="Nguyen C."/>
            <person name="Nguyen N."/>
            <person name="Nguyen T."/>
            <person name="Nicol R."/>
            <person name="Nielsen C."/>
            <person name="Nizzari M."/>
            <person name="Norbu C."/>
            <person name="Norbu N."/>
            <person name="O'donnell P."/>
            <person name="Okoawo O."/>
            <person name="O'leary S."/>
            <person name="Omotosho B."/>
            <person name="O'neill K."/>
            <person name="Osman S."/>
            <person name="Parker S."/>
            <person name="Perrin D."/>
            <person name="Phunkhang P."/>
            <person name="Piqani B."/>
            <person name="Purcell S."/>
            <person name="Rachupka T."/>
            <person name="Ramasamy U."/>
            <person name="Rameau R."/>
            <person name="Ray V."/>
            <person name="Raymond C."/>
            <person name="Retta R."/>
            <person name="Richardson S."/>
            <person name="Rise C."/>
            <person name="Rodriguez J."/>
            <person name="Rogers J."/>
            <person name="Rogov P."/>
            <person name="Rutman M."/>
            <person name="Schupbach R."/>
            <person name="Seaman C."/>
            <person name="Settipalli S."/>
            <person name="Sharpe T."/>
            <person name="Sheridan J."/>
            <person name="Sherpa N."/>
            <person name="Shi J."/>
            <person name="Smirnov S."/>
            <person name="Smith C."/>
            <person name="Sougnez C."/>
            <person name="Spencer B."/>
            <person name="Stalker J."/>
            <person name="Stange-thomann N."/>
            <person name="Stavropoulos S."/>
            <person name="Stetson K."/>
            <person name="Stone C."/>
            <person name="Stone S."/>
            <person name="Stubbs M."/>
            <person name="Talamas J."/>
            <person name="Tchuinga P."/>
            <person name="Tenzing P."/>
            <person name="Tesfaye S."/>
            <person name="Theodore J."/>
            <person name="Thoulutsang Y."/>
            <person name="Topham K."/>
            <person name="Towey S."/>
            <person name="Tsamla T."/>
            <person name="Tsomo N."/>
            <person name="Vallee D."/>
            <person name="Vassiliev H."/>
            <person name="Venkataraman V."/>
            <person name="Vinson J."/>
            <person name="Vo A."/>
            <person name="Wade C."/>
            <person name="Wang S."/>
            <person name="Wangchuk T."/>
            <person name="Wangdi T."/>
            <person name="Whittaker C."/>
            <person name="Wilkinson J."/>
            <person name="Wu Y."/>
            <person name="Wyman D."/>
            <person name="Yadav S."/>
            <person name="Yang S."/>
            <person name="Yang X."/>
            <person name="Yeager S."/>
            <person name="Yee E."/>
            <person name="Young G."/>
            <person name="Zainoun J."/>
            <person name="Zembeck L."/>
            <person name="Zimmer A."/>
            <person name="Zody M."/>
            <person name="Lander E."/>
        </authorList>
    </citation>
    <scope>NUCLEOTIDE SEQUENCE [LARGE SCALE GENOMIC DNA]</scope>
</reference>
<dbReference type="InterPro" id="IPR004098">
    <property type="entry name" value="Prp18"/>
</dbReference>
<evidence type="ECO:0000256" key="8">
    <source>
        <dbReference type="ARBA" id="ARBA00031388"/>
    </source>
</evidence>
<dbReference type="FunFam" id="4.10.280.110:FF:000001">
    <property type="entry name" value="pre-mRNA-splicing factor 18 isoform X2"/>
    <property type="match status" value="1"/>
</dbReference>
<evidence type="ECO:0000313" key="10">
    <source>
        <dbReference type="Ensembl" id="ENSCSAVP00000017920.1"/>
    </source>
</evidence>
<keyword evidence="11" id="KW-1185">Reference proteome</keyword>
<dbReference type="Gene3D" id="4.10.280.110">
    <property type="entry name" value="Pre-mRNA processing factor 4 domain"/>
    <property type="match status" value="1"/>
</dbReference>
<dbReference type="GO" id="GO:0071021">
    <property type="term" value="C:U2-type post-spliceosomal complex"/>
    <property type="evidence" value="ECO:0007669"/>
    <property type="project" value="TreeGrafter"/>
</dbReference>
<dbReference type="AlphaFoldDB" id="H2ZK04"/>
<dbReference type="InterPro" id="IPR039979">
    <property type="entry name" value="PRPF18"/>
</dbReference>
<dbReference type="Pfam" id="PF08799">
    <property type="entry name" value="PRP4"/>
    <property type="match status" value="1"/>
</dbReference>
<evidence type="ECO:0000256" key="7">
    <source>
        <dbReference type="ARBA" id="ARBA00023242"/>
    </source>
</evidence>
<accession>H2ZK04</accession>
<evidence type="ECO:0000313" key="11">
    <source>
        <dbReference type="Proteomes" id="UP000007875"/>
    </source>
</evidence>
<comment type="subcellular location">
    <subcellularLocation>
        <location evidence="1">Nucleus speckle</location>
    </subcellularLocation>
</comment>
<evidence type="ECO:0000256" key="6">
    <source>
        <dbReference type="ARBA" id="ARBA00023187"/>
    </source>
</evidence>
<dbReference type="GeneTree" id="ENSGT00390000015073"/>
<dbReference type="Ensembl" id="ENSCSAVT00000018114.1">
    <property type="protein sequence ID" value="ENSCSAVP00000017920.1"/>
    <property type="gene ID" value="ENSCSAVG00000010546.1"/>
</dbReference>
<proteinExistence type="inferred from homology"/>
<dbReference type="SUPFAM" id="SSF47938">
    <property type="entry name" value="Functional domain of the splicing factor Prp18"/>
    <property type="match status" value="1"/>
</dbReference>
<reference evidence="10" key="2">
    <citation type="submission" date="2025-08" db="UniProtKB">
        <authorList>
            <consortium name="Ensembl"/>
        </authorList>
    </citation>
    <scope>IDENTIFICATION</scope>
</reference>
<evidence type="ECO:0000256" key="5">
    <source>
        <dbReference type="ARBA" id="ARBA00022728"/>
    </source>
</evidence>
<name>H2ZK04_CIOSA</name>
<dbReference type="SMART" id="SM00500">
    <property type="entry name" value="SFM"/>
    <property type="match status" value="1"/>
</dbReference>
<dbReference type="eggNOG" id="KOG2808">
    <property type="taxonomic scope" value="Eukaryota"/>
</dbReference>
<evidence type="ECO:0000256" key="3">
    <source>
        <dbReference type="ARBA" id="ARBA00018242"/>
    </source>
</evidence>
<dbReference type="GO" id="GO:0046540">
    <property type="term" value="C:U4/U6 x U5 tri-snRNP complex"/>
    <property type="evidence" value="ECO:0007669"/>
    <property type="project" value="TreeGrafter"/>
</dbReference>
<keyword evidence="4" id="KW-0507">mRNA processing</keyword>
<keyword evidence="7" id="KW-0539">Nucleus</keyword>
<dbReference type="OMA" id="SFAQVRW"/>
<dbReference type="Gene3D" id="1.20.940.10">
    <property type="entry name" value="Functional domain of the splicing factor Prp18"/>
    <property type="match status" value="1"/>
</dbReference>
<dbReference type="Proteomes" id="UP000007875">
    <property type="component" value="Unassembled WGS sequence"/>
</dbReference>
<protein>
    <recommendedName>
        <fullName evidence="3">Pre-mRNA-splicing factor 18</fullName>
    </recommendedName>
    <alternativeName>
        <fullName evidence="8">PRP18 homolog</fullName>
    </alternativeName>
</protein>
<organism evidence="10 11">
    <name type="scientific">Ciona savignyi</name>
    <name type="common">Pacific transparent sea squirt</name>
    <dbReference type="NCBI Taxonomy" id="51511"/>
    <lineage>
        <taxon>Eukaryota</taxon>
        <taxon>Metazoa</taxon>
        <taxon>Chordata</taxon>
        <taxon>Tunicata</taxon>
        <taxon>Ascidiacea</taxon>
        <taxon>Phlebobranchia</taxon>
        <taxon>Cionidae</taxon>
        <taxon>Ciona</taxon>
    </lineage>
</organism>
<feature type="domain" description="Pre-mRNA processing factor 4 (PRP4)-like" evidence="9">
    <location>
        <begin position="78"/>
        <end position="128"/>
    </location>
</feature>
<dbReference type="SUPFAM" id="SSF158230">
    <property type="entry name" value="PRP4-like"/>
    <property type="match status" value="1"/>
</dbReference>
<evidence type="ECO:0000259" key="9">
    <source>
        <dbReference type="SMART" id="SM00500"/>
    </source>
</evidence>
<dbReference type="Pfam" id="PF02840">
    <property type="entry name" value="Prp18"/>
    <property type="match status" value="1"/>
</dbReference>
<dbReference type="InterPro" id="IPR036285">
    <property type="entry name" value="PRP4-like_sf"/>
</dbReference>
<dbReference type="PANTHER" id="PTHR13007:SF19">
    <property type="entry name" value="PRE-MRNA-SPLICING FACTOR 18"/>
    <property type="match status" value="1"/>
</dbReference>
<dbReference type="GO" id="GO:0000350">
    <property type="term" value="P:generation of catalytic spliceosome for second transesterification step"/>
    <property type="evidence" value="ECO:0007669"/>
    <property type="project" value="TreeGrafter"/>
</dbReference>
<dbReference type="InterPro" id="IPR014906">
    <property type="entry name" value="PRP4-like"/>
</dbReference>
<dbReference type="GO" id="GO:0016607">
    <property type="term" value="C:nuclear speck"/>
    <property type="evidence" value="ECO:0007669"/>
    <property type="project" value="UniProtKB-SubCell"/>
</dbReference>